<evidence type="ECO:0000256" key="4">
    <source>
        <dbReference type="ARBA" id="ARBA00022490"/>
    </source>
</evidence>
<feature type="compositionally biased region" description="Basic and acidic residues" evidence="6">
    <location>
        <begin position="74"/>
        <end position="89"/>
    </location>
</feature>
<dbReference type="InterPro" id="IPR003783">
    <property type="entry name" value="Regulatory_RecX"/>
</dbReference>
<dbReference type="InterPro" id="IPR053926">
    <property type="entry name" value="RecX_HTH_1st"/>
</dbReference>
<evidence type="ECO:0000256" key="3">
    <source>
        <dbReference type="ARBA" id="ARBA00018111"/>
    </source>
</evidence>
<evidence type="ECO:0000259" key="8">
    <source>
        <dbReference type="Pfam" id="PF21982"/>
    </source>
</evidence>
<evidence type="ECO:0000259" key="7">
    <source>
        <dbReference type="Pfam" id="PF02631"/>
    </source>
</evidence>
<keyword evidence="4 5" id="KW-0963">Cytoplasm</keyword>
<evidence type="ECO:0000256" key="2">
    <source>
        <dbReference type="ARBA" id="ARBA00009695"/>
    </source>
</evidence>
<name>A0ABX5YDU0_9MICC</name>
<dbReference type="HAMAP" id="MF_01114">
    <property type="entry name" value="RecX"/>
    <property type="match status" value="1"/>
</dbReference>
<dbReference type="InterPro" id="IPR036388">
    <property type="entry name" value="WH-like_DNA-bd_sf"/>
</dbReference>
<dbReference type="Proteomes" id="UP000320717">
    <property type="component" value="Chromosome"/>
</dbReference>
<gene>
    <name evidence="5" type="primary">recX</name>
    <name evidence="9" type="ORF">FQA45_16960</name>
</gene>
<dbReference type="Gene3D" id="1.10.10.10">
    <property type="entry name" value="Winged helix-like DNA-binding domain superfamily/Winged helix DNA-binding domain"/>
    <property type="match status" value="2"/>
</dbReference>
<comment type="subcellular location">
    <subcellularLocation>
        <location evidence="1 5">Cytoplasm</location>
    </subcellularLocation>
</comment>
<evidence type="ECO:0000313" key="9">
    <source>
        <dbReference type="EMBL" id="QDY67851.1"/>
    </source>
</evidence>
<comment type="similarity">
    <text evidence="2 5">Belongs to the RecX family.</text>
</comment>
<feature type="domain" description="RecX first three-helical" evidence="8">
    <location>
        <begin position="103"/>
        <end position="141"/>
    </location>
</feature>
<dbReference type="RefSeq" id="WP_146278063.1">
    <property type="nucleotide sequence ID" value="NZ_CP042260.1"/>
</dbReference>
<dbReference type="PANTHER" id="PTHR33602">
    <property type="entry name" value="REGULATORY PROTEIN RECX FAMILY PROTEIN"/>
    <property type="match status" value="1"/>
</dbReference>
<evidence type="ECO:0000313" key="10">
    <source>
        <dbReference type="Proteomes" id="UP000320717"/>
    </source>
</evidence>
<comment type="function">
    <text evidence="5">Modulates RecA activity.</text>
</comment>
<evidence type="ECO:0000256" key="6">
    <source>
        <dbReference type="SAM" id="MobiDB-lite"/>
    </source>
</evidence>
<evidence type="ECO:0000256" key="1">
    <source>
        <dbReference type="ARBA" id="ARBA00004496"/>
    </source>
</evidence>
<protein>
    <recommendedName>
        <fullName evidence="3 5">Regulatory protein RecX</fullName>
    </recommendedName>
</protein>
<reference evidence="9 10" key="1">
    <citation type="submission" date="2019-07" db="EMBL/GenBank/DDBJ databases">
        <title>Complete Genome Sequence of drought tolerant Plant Growth-Promoting Rhizobacterium Glutamicibacter halophytocola DR408.</title>
        <authorList>
            <person name="Nishu S.D."/>
            <person name="Lee T.K."/>
        </authorList>
    </citation>
    <scope>NUCLEOTIDE SEQUENCE [LARGE SCALE GENOMIC DNA]</scope>
    <source>
        <strain evidence="9 10">DR408</strain>
    </source>
</reference>
<feature type="compositionally biased region" description="Low complexity" evidence="6">
    <location>
        <begin position="1"/>
        <end position="23"/>
    </location>
</feature>
<sequence length="254" mass="28795">MPDWAKPDPQAAKAPASEPAGAADSTSKLPERGHRRIIVPALQEDKKPESVDELRAAMERIVAAPAPPKPSKKERREAREARKLARETGEAEELTDEQWREKARNILLRQLTASDKTAKQLKDKLLDKECPEEIADEVIERYAEINLVDDQRFAKSWVVTRARSRGLARGAIKHELRSKGVDDELAAEALEQIDDEAEEQRARELVRAKLRPESMGADRDKALRRLVGMLGRKGYNGSMAFKVAREEWDERFRS</sequence>
<feature type="region of interest" description="Disordered" evidence="6">
    <location>
        <begin position="1"/>
        <end position="99"/>
    </location>
</feature>
<proteinExistence type="inferred from homology"/>
<feature type="domain" description="RecX second three-helical" evidence="7">
    <location>
        <begin position="149"/>
        <end position="190"/>
    </location>
</feature>
<dbReference type="EMBL" id="CP042260">
    <property type="protein sequence ID" value="QDY67851.1"/>
    <property type="molecule type" value="Genomic_DNA"/>
</dbReference>
<evidence type="ECO:0000256" key="5">
    <source>
        <dbReference type="HAMAP-Rule" id="MF_01114"/>
    </source>
</evidence>
<keyword evidence="10" id="KW-1185">Reference proteome</keyword>
<organism evidence="9 10">
    <name type="scientific">Glutamicibacter halophytocola</name>
    <dbReference type="NCBI Taxonomy" id="1933880"/>
    <lineage>
        <taxon>Bacteria</taxon>
        <taxon>Bacillati</taxon>
        <taxon>Actinomycetota</taxon>
        <taxon>Actinomycetes</taxon>
        <taxon>Micrococcales</taxon>
        <taxon>Micrococcaceae</taxon>
        <taxon>Glutamicibacter</taxon>
    </lineage>
</organism>
<dbReference type="Pfam" id="PF21982">
    <property type="entry name" value="RecX_HTH1"/>
    <property type="match status" value="1"/>
</dbReference>
<dbReference type="InterPro" id="IPR053924">
    <property type="entry name" value="RecX_HTH_2nd"/>
</dbReference>
<accession>A0ABX5YDU0</accession>
<dbReference type="PANTHER" id="PTHR33602:SF1">
    <property type="entry name" value="REGULATORY PROTEIN RECX FAMILY PROTEIN"/>
    <property type="match status" value="1"/>
</dbReference>
<dbReference type="Pfam" id="PF02631">
    <property type="entry name" value="RecX_HTH2"/>
    <property type="match status" value="1"/>
</dbReference>
<feature type="compositionally biased region" description="Basic and acidic residues" evidence="6">
    <location>
        <begin position="43"/>
        <end position="58"/>
    </location>
</feature>